<reference evidence="10 11" key="1">
    <citation type="journal article" date="2016" name="Nat. Commun.">
        <title>Thousands of microbial genomes shed light on interconnected biogeochemical processes in an aquifer system.</title>
        <authorList>
            <person name="Anantharaman K."/>
            <person name="Brown C.T."/>
            <person name="Hug L.A."/>
            <person name="Sharon I."/>
            <person name="Castelle C.J."/>
            <person name="Probst A.J."/>
            <person name="Thomas B.C."/>
            <person name="Singh A."/>
            <person name="Wilkins M.J."/>
            <person name="Karaoz U."/>
            <person name="Brodie E.L."/>
            <person name="Williams K.H."/>
            <person name="Hubbard S.S."/>
            <person name="Banfield J.F."/>
        </authorList>
    </citation>
    <scope>NUCLEOTIDE SEQUENCE [LARGE SCALE GENOMIC DNA]</scope>
</reference>
<dbReference type="Gene3D" id="3.40.50.300">
    <property type="entry name" value="P-loop containing nucleotide triphosphate hydrolases"/>
    <property type="match status" value="1"/>
</dbReference>
<dbReference type="SUPFAM" id="SSF52540">
    <property type="entry name" value="P-loop containing nucleoside triphosphate hydrolases"/>
    <property type="match status" value="1"/>
</dbReference>
<dbReference type="SMART" id="SM00382">
    <property type="entry name" value="AAA"/>
    <property type="match status" value="1"/>
</dbReference>
<evidence type="ECO:0000256" key="6">
    <source>
        <dbReference type="ARBA" id="ARBA00023136"/>
    </source>
</evidence>
<dbReference type="PANTHER" id="PTHR24221:SF654">
    <property type="entry name" value="ATP-BINDING CASSETTE SUB-FAMILY B MEMBER 6"/>
    <property type="match status" value="1"/>
</dbReference>
<evidence type="ECO:0000256" key="7">
    <source>
        <dbReference type="SAM" id="Phobius"/>
    </source>
</evidence>
<dbReference type="Pfam" id="PF00664">
    <property type="entry name" value="ABC_membrane"/>
    <property type="match status" value="1"/>
</dbReference>
<accession>A0A1G2BGK8</accession>
<evidence type="ECO:0000256" key="4">
    <source>
        <dbReference type="ARBA" id="ARBA00022840"/>
    </source>
</evidence>
<organism evidence="10 11">
    <name type="scientific">Candidatus Kerfeldbacteria bacterium RIFOXYB2_FULL_38_14</name>
    <dbReference type="NCBI Taxonomy" id="1798547"/>
    <lineage>
        <taxon>Bacteria</taxon>
        <taxon>Candidatus Kerfeldiibacteriota</taxon>
    </lineage>
</organism>
<dbReference type="InterPro" id="IPR011527">
    <property type="entry name" value="ABC1_TM_dom"/>
</dbReference>
<evidence type="ECO:0000256" key="5">
    <source>
        <dbReference type="ARBA" id="ARBA00022989"/>
    </source>
</evidence>
<evidence type="ECO:0000256" key="1">
    <source>
        <dbReference type="ARBA" id="ARBA00004651"/>
    </source>
</evidence>
<comment type="subcellular location">
    <subcellularLocation>
        <location evidence="1">Cell membrane</location>
        <topology evidence="1">Multi-pass membrane protein</topology>
    </subcellularLocation>
</comment>
<dbReference type="InterPro" id="IPR003593">
    <property type="entry name" value="AAA+_ATPase"/>
</dbReference>
<dbReference type="PROSITE" id="PS50929">
    <property type="entry name" value="ABC_TM1F"/>
    <property type="match status" value="1"/>
</dbReference>
<feature type="domain" description="ABC transporter" evidence="8">
    <location>
        <begin position="347"/>
        <end position="585"/>
    </location>
</feature>
<comment type="caution">
    <text evidence="10">The sequence shown here is derived from an EMBL/GenBank/DDBJ whole genome shotgun (WGS) entry which is preliminary data.</text>
</comment>
<protein>
    <recommendedName>
        <fullName evidence="12">ABC transporter domain-containing protein</fullName>
    </recommendedName>
</protein>
<gene>
    <name evidence="10" type="ORF">A2319_03915</name>
</gene>
<sequence length="595" mass="68350">MKLRNNPVLYLLAKVWKYSKGNRHMVVLYMVLFFLANSLYILEPLVLAKVLNTIQTEGLNEGNLFKILGILSLFFILAFVHYLFHGPGRIIELRNSFLAHVNYKQYLLDGVMNLPSAWHTDHHSGDTIDKIEKGTEALSDFSSHNFELLEIIFGFTGSYIALVYFNFQASYIVAIIVISLMTIVWLFDRVLIKQYIRLNRSYNGISAKVYDTISNITTVIILRVEKMLSRALNKKMLQPYDLFKKNILLNEIKWWLVSMGGAIMMVLVLASYIYTNVKSGQVVLIGTLFALYGYLINIHNIFFRTTWFYSELVRTKARILNSEELAEQFTKNKTVPQVSLNKRWQKIEVKNLSFSYPSENQLPEQHLDNISFTLHRGEKIAFVGESGSGKTTALKIIRGLYNPQQVAVYLDGKKLKHHFNSIRDSIALIPQDPEIFNSTIRENITMGVAHTMPKIIRFSLLARFHHTALRLPKKYESSIVERGVNLSGGEKQRLALTRGLLASTDKSIILLDEPTSSVDSKNELEIYQNIFTKFSAKTIISSIHRLHLLGLFDLIYFFDNGKIIAAGNRDKLLQISPKFKKLWEKYQVSNNKIKT</sequence>
<dbReference type="InterPro" id="IPR003439">
    <property type="entry name" value="ABC_transporter-like_ATP-bd"/>
</dbReference>
<dbReference type="GO" id="GO:0005524">
    <property type="term" value="F:ATP binding"/>
    <property type="evidence" value="ECO:0007669"/>
    <property type="project" value="UniProtKB-KW"/>
</dbReference>
<dbReference type="Pfam" id="PF00005">
    <property type="entry name" value="ABC_tran"/>
    <property type="match status" value="1"/>
</dbReference>
<proteinExistence type="predicted"/>
<feature type="transmembrane region" description="Helical" evidence="7">
    <location>
        <begin position="171"/>
        <end position="192"/>
    </location>
</feature>
<dbReference type="InterPro" id="IPR036640">
    <property type="entry name" value="ABC1_TM_sf"/>
</dbReference>
<dbReference type="InterPro" id="IPR039421">
    <property type="entry name" value="Type_1_exporter"/>
</dbReference>
<dbReference type="EMBL" id="MHKI01000003">
    <property type="protein sequence ID" value="OGY88304.1"/>
    <property type="molecule type" value="Genomic_DNA"/>
</dbReference>
<dbReference type="Proteomes" id="UP000176420">
    <property type="component" value="Unassembled WGS sequence"/>
</dbReference>
<evidence type="ECO:0000256" key="2">
    <source>
        <dbReference type="ARBA" id="ARBA00022692"/>
    </source>
</evidence>
<dbReference type="GO" id="GO:0016887">
    <property type="term" value="F:ATP hydrolysis activity"/>
    <property type="evidence" value="ECO:0007669"/>
    <property type="project" value="InterPro"/>
</dbReference>
<evidence type="ECO:0000313" key="10">
    <source>
        <dbReference type="EMBL" id="OGY88304.1"/>
    </source>
</evidence>
<feature type="transmembrane region" description="Helical" evidence="7">
    <location>
        <begin position="148"/>
        <end position="165"/>
    </location>
</feature>
<dbReference type="PANTHER" id="PTHR24221">
    <property type="entry name" value="ATP-BINDING CASSETTE SUB-FAMILY B"/>
    <property type="match status" value="1"/>
</dbReference>
<keyword evidence="6 7" id="KW-0472">Membrane</keyword>
<feature type="transmembrane region" description="Helical" evidence="7">
    <location>
        <begin position="254"/>
        <end position="274"/>
    </location>
</feature>
<feature type="domain" description="ABC transmembrane type-1" evidence="9">
    <location>
        <begin position="27"/>
        <end position="314"/>
    </location>
</feature>
<evidence type="ECO:0000259" key="8">
    <source>
        <dbReference type="PROSITE" id="PS50893"/>
    </source>
</evidence>
<evidence type="ECO:0000313" key="11">
    <source>
        <dbReference type="Proteomes" id="UP000176420"/>
    </source>
</evidence>
<dbReference type="InterPro" id="IPR027417">
    <property type="entry name" value="P-loop_NTPase"/>
</dbReference>
<keyword evidence="4" id="KW-0067">ATP-binding</keyword>
<dbReference type="GO" id="GO:0140359">
    <property type="term" value="F:ABC-type transporter activity"/>
    <property type="evidence" value="ECO:0007669"/>
    <property type="project" value="InterPro"/>
</dbReference>
<feature type="transmembrane region" description="Helical" evidence="7">
    <location>
        <begin position="67"/>
        <end position="84"/>
    </location>
</feature>
<feature type="transmembrane region" description="Helical" evidence="7">
    <location>
        <begin position="26"/>
        <end position="47"/>
    </location>
</feature>
<dbReference type="SUPFAM" id="SSF90123">
    <property type="entry name" value="ABC transporter transmembrane region"/>
    <property type="match status" value="1"/>
</dbReference>
<dbReference type="Gene3D" id="1.20.1560.10">
    <property type="entry name" value="ABC transporter type 1, transmembrane domain"/>
    <property type="match status" value="1"/>
</dbReference>
<evidence type="ECO:0008006" key="12">
    <source>
        <dbReference type="Google" id="ProtNLM"/>
    </source>
</evidence>
<keyword evidence="2 7" id="KW-0812">Transmembrane</keyword>
<feature type="transmembrane region" description="Helical" evidence="7">
    <location>
        <begin position="280"/>
        <end position="298"/>
    </location>
</feature>
<dbReference type="PROSITE" id="PS50893">
    <property type="entry name" value="ABC_TRANSPORTER_2"/>
    <property type="match status" value="1"/>
</dbReference>
<keyword evidence="5 7" id="KW-1133">Transmembrane helix</keyword>
<evidence type="ECO:0000256" key="3">
    <source>
        <dbReference type="ARBA" id="ARBA00022741"/>
    </source>
</evidence>
<dbReference type="GO" id="GO:0005886">
    <property type="term" value="C:plasma membrane"/>
    <property type="evidence" value="ECO:0007669"/>
    <property type="project" value="UniProtKB-SubCell"/>
</dbReference>
<name>A0A1G2BGK8_9BACT</name>
<evidence type="ECO:0000259" key="9">
    <source>
        <dbReference type="PROSITE" id="PS50929"/>
    </source>
</evidence>
<keyword evidence="3" id="KW-0547">Nucleotide-binding</keyword>
<dbReference type="AlphaFoldDB" id="A0A1G2BGK8"/>